<dbReference type="Proteomes" id="UP000594195">
    <property type="component" value="Chromosome"/>
</dbReference>
<dbReference type="EMBL" id="CP040442">
    <property type="protein sequence ID" value="QOW10287.1"/>
    <property type="molecule type" value="Genomic_DNA"/>
</dbReference>
<evidence type="ECO:0000313" key="1">
    <source>
        <dbReference type="EMBL" id="QOW10287.1"/>
    </source>
</evidence>
<reference evidence="1 2" key="1">
    <citation type="submission" date="2019-05" db="EMBL/GenBank/DDBJ databases">
        <title>Chryseobacterium sp. isolated from King George Island, maritime Antarctica.</title>
        <authorList>
            <person name="Peng X."/>
        </authorList>
    </citation>
    <scope>NUCLEOTIDE SEQUENCE [LARGE SCALE GENOMIC DNA]</scope>
    <source>
        <strain evidence="1 2">7-3A</strain>
    </source>
</reference>
<accession>A0A7M2Y7Q2</accession>
<proteinExistence type="predicted"/>
<name>A0A7M2Y7Q2_9FLAO</name>
<dbReference type="KEGG" id="kfa:Q73A0000_07855"/>
<protein>
    <submittedName>
        <fullName evidence="1">Uncharacterized protein</fullName>
    </submittedName>
</protein>
<keyword evidence="2" id="KW-1185">Reference proteome</keyword>
<sequence length="195" mass="23462">MYIPFIISEIKIKEIGQKDYQLVVTLDNGKVFHHQFRDEELFMKAQSAKYQTDLRNIFREQINDMVASNPAYLYHYTICELFNISFGHILEEPLDDLYSESMKLIRICADEKNIQFDGYFRERWEQSADTIINFDEEYFEDADKRDLHVFLSAMVDDEIFGFLKYVFKILEHKQITREFVEEKIKYLTKVKGIKF</sequence>
<gene>
    <name evidence="1" type="ORF">Q73A0000_07855</name>
</gene>
<organism evidence="1 2">
    <name type="scientific">Kaistella flava</name>
    <name type="common">ex Peng et al. 2021</name>
    <dbReference type="NCBI Taxonomy" id="2038776"/>
    <lineage>
        <taxon>Bacteria</taxon>
        <taxon>Pseudomonadati</taxon>
        <taxon>Bacteroidota</taxon>
        <taxon>Flavobacteriia</taxon>
        <taxon>Flavobacteriales</taxon>
        <taxon>Weeksellaceae</taxon>
        <taxon>Chryseobacterium group</taxon>
        <taxon>Kaistella</taxon>
    </lineage>
</organism>
<dbReference type="AlphaFoldDB" id="A0A7M2Y7Q2"/>
<evidence type="ECO:0000313" key="2">
    <source>
        <dbReference type="Proteomes" id="UP000594195"/>
    </source>
</evidence>
<dbReference type="RefSeq" id="WP_193813516.1">
    <property type="nucleotide sequence ID" value="NZ_CP040442.1"/>
</dbReference>